<dbReference type="EMBL" id="UYRU01072640">
    <property type="protein sequence ID" value="VDN22500.1"/>
    <property type="molecule type" value="Genomic_DNA"/>
</dbReference>
<organism evidence="2 3">
    <name type="scientific">Dibothriocephalus latus</name>
    <name type="common">Fish tapeworm</name>
    <name type="synonym">Diphyllobothrium latum</name>
    <dbReference type="NCBI Taxonomy" id="60516"/>
    <lineage>
        <taxon>Eukaryota</taxon>
        <taxon>Metazoa</taxon>
        <taxon>Spiralia</taxon>
        <taxon>Lophotrochozoa</taxon>
        <taxon>Platyhelminthes</taxon>
        <taxon>Cestoda</taxon>
        <taxon>Eucestoda</taxon>
        <taxon>Diphyllobothriidea</taxon>
        <taxon>Diphyllobothriidae</taxon>
        <taxon>Dibothriocephalus</taxon>
    </lineage>
</organism>
<accession>A0A3P7M8P7</accession>
<dbReference type="InterPro" id="IPR021869">
    <property type="entry name" value="RNase_Zc3h12_NYN"/>
</dbReference>
<evidence type="ECO:0000259" key="1">
    <source>
        <dbReference type="Pfam" id="PF11977"/>
    </source>
</evidence>
<reference evidence="2 3" key="1">
    <citation type="submission" date="2018-11" db="EMBL/GenBank/DDBJ databases">
        <authorList>
            <consortium name="Pathogen Informatics"/>
        </authorList>
    </citation>
    <scope>NUCLEOTIDE SEQUENCE [LARGE SCALE GENOMIC DNA]</scope>
</reference>
<sequence length="185" mass="21284">MRPVIIDGANVAHTNMGRKEFSAQNLRLALDYFLRLGHKDICIVLRASRQRALEAVFSEAELKKYFSFTSVRRLDGDRPMVEDDDRLVVVFSSTLPSFFPYIYSQSFHIFHPHHAFLSFHSFPLLPHYFYMVVVIFPLPNSEILAPFIGTAAISSAFRPQPTSWSKFISDNHSVHILNCLQILPR</sequence>
<evidence type="ECO:0000313" key="3">
    <source>
        <dbReference type="Proteomes" id="UP000281553"/>
    </source>
</evidence>
<dbReference type="Proteomes" id="UP000281553">
    <property type="component" value="Unassembled WGS sequence"/>
</dbReference>
<dbReference type="AlphaFoldDB" id="A0A3P7M8P7"/>
<name>A0A3P7M8P7_DIBLA</name>
<dbReference type="Gene3D" id="3.40.50.11980">
    <property type="match status" value="1"/>
</dbReference>
<protein>
    <recommendedName>
        <fullName evidence="1">RNase NYN domain-containing protein</fullName>
    </recommendedName>
</protein>
<keyword evidence="3" id="KW-1185">Reference proteome</keyword>
<dbReference type="Pfam" id="PF11977">
    <property type="entry name" value="RNase_Zc3h12a"/>
    <property type="match status" value="1"/>
</dbReference>
<feature type="domain" description="RNase NYN" evidence="1">
    <location>
        <begin position="2"/>
        <end position="87"/>
    </location>
</feature>
<evidence type="ECO:0000313" key="2">
    <source>
        <dbReference type="EMBL" id="VDN22500.1"/>
    </source>
</evidence>
<gene>
    <name evidence="2" type="ORF">DILT_LOCUS14072</name>
</gene>
<dbReference type="OrthoDB" id="392925at2759"/>
<proteinExistence type="predicted"/>